<sequence>MMESPEPVLKTPNMSVERAKMFVNSIFFPLLKSELRSEYTDVPIGKTTLLEYLDAPTTILASIGDAEVTLEEFHGEVCQGLGSSVVKELTIEEAVNLRSVHMEVYASWGCGCLMFHEALGNCKVLNLIYPKPHETSSNHSPKMHNLDVENRSFTASSVVSSFTTEEPNLVCQRPACAYGGP</sequence>
<keyword evidence="2" id="KW-1185">Reference proteome</keyword>
<protein>
    <submittedName>
        <fullName evidence="1">Uncharacterized protein</fullName>
    </submittedName>
</protein>
<name>A0A9Q0JTQ3_9MAGN</name>
<evidence type="ECO:0000313" key="1">
    <source>
        <dbReference type="EMBL" id="KAJ4951451.1"/>
    </source>
</evidence>
<dbReference type="Proteomes" id="UP001141806">
    <property type="component" value="Unassembled WGS sequence"/>
</dbReference>
<proteinExistence type="predicted"/>
<dbReference type="AlphaFoldDB" id="A0A9Q0JTQ3"/>
<dbReference type="EMBL" id="JAMYWD010000012">
    <property type="protein sequence ID" value="KAJ4951451.1"/>
    <property type="molecule type" value="Genomic_DNA"/>
</dbReference>
<reference evidence="1" key="1">
    <citation type="journal article" date="2023" name="Plant J.">
        <title>The genome of the king protea, Protea cynaroides.</title>
        <authorList>
            <person name="Chang J."/>
            <person name="Duong T.A."/>
            <person name="Schoeman C."/>
            <person name="Ma X."/>
            <person name="Roodt D."/>
            <person name="Barker N."/>
            <person name="Li Z."/>
            <person name="Van de Peer Y."/>
            <person name="Mizrachi E."/>
        </authorList>
    </citation>
    <scope>NUCLEOTIDE SEQUENCE</scope>
    <source>
        <tissue evidence="1">Young leaves</tissue>
    </source>
</reference>
<accession>A0A9Q0JTQ3</accession>
<comment type="caution">
    <text evidence="1">The sequence shown here is derived from an EMBL/GenBank/DDBJ whole genome shotgun (WGS) entry which is preliminary data.</text>
</comment>
<organism evidence="1 2">
    <name type="scientific">Protea cynaroides</name>
    <dbReference type="NCBI Taxonomy" id="273540"/>
    <lineage>
        <taxon>Eukaryota</taxon>
        <taxon>Viridiplantae</taxon>
        <taxon>Streptophyta</taxon>
        <taxon>Embryophyta</taxon>
        <taxon>Tracheophyta</taxon>
        <taxon>Spermatophyta</taxon>
        <taxon>Magnoliopsida</taxon>
        <taxon>Proteales</taxon>
        <taxon>Proteaceae</taxon>
        <taxon>Protea</taxon>
    </lineage>
</organism>
<evidence type="ECO:0000313" key="2">
    <source>
        <dbReference type="Proteomes" id="UP001141806"/>
    </source>
</evidence>
<gene>
    <name evidence="1" type="ORF">NE237_028283</name>
</gene>